<reference evidence="5 6" key="1">
    <citation type="journal article" date="2013" name="PLoS ONE">
        <title>Genomic analysis of Melioribacter roseus, facultatively anaerobic organotrophic bacterium representing a novel deep lineage within Bacteriodetes/Chlorobi group.</title>
        <authorList>
            <person name="Kadnikov V.V."/>
            <person name="Mardanov A.V."/>
            <person name="Podosokorskaya O.A."/>
            <person name="Gavrilov S.N."/>
            <person name="Kublanov I.V."/>
            <person name="Beletsky A.V."/>
            <person name="Bonch-Osmolovskaya E.A."/>
            <person name="Ravin N.V."/>
        </authorList>
    </citation>
    <scope>NUCLEOTIDE SEQUENCE [LARGE SCALE GENOMIC DNA]</scope>
    <source>
        <strain evidence="6">JCM 17771 / P3M-2</strain>
    </source>
</reference>
<dbReference type="AlphaFoldDB" id="I6Z8N0"/>
<dbReference type="InterPro" id="IPR001653">
    <property type="entry name" value="DAP_epimerase_DapF"/>
</dbReference>
<sequence>MNRIYFFKCSAAGNDFVLFDDDITPDLSLDGKFIRKICDRRLGVGADGIIRIKNSGKADFEMFYYNSDGTGGMLCANGARAALKYVRFAGKVKNNDIVFESSGRRYKGNIVSETEIKFYFSDIGEINVIEDLEIAGRKIAGYEIDTGARHLVININDLKNSAPDELSDFPVVELGRIIRYSERFEPEGINVNFVEFTGPELKIRTYEKGVEDETLSCGTGSAAAAIVAHKIFNYKPPVVLYPKSGDKFIVDFNVNGNKIADVSLTGPAQIIYKGELLNL</sequence>
<dbReference type="GO" id="GO:0008837">
    <property type="term" value="F:diaminopimelate epimerase activity"/>
    <property type="evidence" value="ECO:0007669"/>
    <property type="project" value="UniProtKB-UniRule"/>
</dbReference>
<feature type="site" description="Could be important to modulate the pK values of the two catalytic cysteine residues" evidence="3">
    <location>
        <position position="150"/>
    </location>
</feature>
<dbReference type="EMBL" id="CP003557">
    <property type="protein sequence ID" value="AFN75515.1"/>
    <property type="molecule type" value="Genomic_DNA"/>
</dbReference>
<comment type="function">
    <text evidence="3">Catalyzes the stereoinversion of LL-2,6-diaminopimelate (L,L-DAP) to meso-diaminopimelate (meso-DAP), a precursor of L-lysine and an essential component of the bacterial peptidoglycan.</text>
</comment>
<evidence type="ECO:0000313" key="5">
    <source>
        <dbReference type="EMBL" id="AFN75515.1"/>
    </source>
</evidence>
<feature type="active site" description="Proton acceptor" evidence="3">
    <location>
        <position position="217"/>
    </location>
</feature>
<dbReference type="PANTHER" id="PTHR31689:SF0">
    <property type="entry name" value="DIAMINOPIMELATE EPIMERASE"/>
    <property type="match status" value="1"/>
</dbReference>
<dbReference type="GO" id="GO:0009089">
    <property type="term" value="P:lysine biosynthetic process via diaminopimelate"/>
    <property type="evidence" value="ECO:0007669"/>
    <property type="project" value="UniProtKB-UniRule"/>
</dbReference>
<gene>
    <name evidence="3" type="primary">dapF</name>
    <name evidence="5" type="ordered locus">MROS_2285</name>
</gene>
<dbReference type="KEGG" id="mro:MROS_2285"/>
<comment type="subunit">
    <text evidence="3">Homodimer.</text>
</comment>
<keyword evidence="3" id="KW-0963">Cytoplasm</keyword>
<dbReference type="RefSeq" id="WP_014856947.1">
    <property type="nucleotide sequence ID" value="NC_018178.1"/>
</dbReference>
<dbReference type="UniPathway" id="UPA00034">
    <property type="reaction ID" value="UER00025"/>
</dbReference>
<feature type="binding site" evidence="3">
    <location>
        <position position="14"/>
    </location>
    <ligand>
        <name>substrate</name>
    </ligand>
</feature>
<dbReference type="NCBIfam" id="TIGR00652">
    <property type="entry name" value="DapF"/>
    <property type="match status" value="1"/>
</dbReference>
<dbReference type="HAMAP" id="MF_00197">
    <property type="entry name" value="DAP_epimerase"/>
    <property type="match status" value="1"/>
</dbReference>
<dbReference type="HOGENOM" id="CLU_053306_3_2_10"/>
<dbReference type="eggNOG" id="COG0253">
    <property type="taxonomic scope" value="Bacteria"/>
</dbReference>
<evidence type="ECO:0000256" key="4">
    <source>
        <dbReference type="NCBIfam" id="TIGR00652"/>
    </source>
</evidence>
<accession>I6Z8N0</accession>
<evidence type="ECO:0000256" key="2">
    <source>
        <dbReference type="ARBA" id="ARBA00023235"/>
    </source>
</evidence>
<feature type="binding site" evidence="3">
    <location>
        <position position="66"/>
    </location>
    <ligand>
        <name>substrate</name>
    </ligand>
</feature>
<dbReference type="Gene3D" id="3.10.310.10">
    <property type="entry name" value="Diaminopimelate Epimerase, Chain A, domain 1"/>
    <property type="match status" value="2"/>
</dbReference>
<dbReference type="OrthoDB" id="9805408at2"/>
<keyword evidence="3" id="KW-0457">Lysine biosynthesis</keyword>
<comment type="catalytic activity">
    <reaction evidence="3">
        <text>(2S,6S)-2,6-diaminopimelate = meso-2,6-diaminopimelate</text>
        <dbReference type="Rhea" id="RHEA:15393"/>
        <dbReference type="ChEBI" id="CHEBI:57609"/>
        <dbReference type="ChEBI" id="CHEBI:57791"/>
        <dbReference type="EC" id="5.1.1.7"/>
    </reaction>
</comment>
<comment type="similarity">
    <text evidence="1 3">Belongs to the diaminopimelate epimerase family.</text>
</comment>
<proteinExistence type="inferred from homology"/>
<comment type="pathway">
    <text evidence="3">Amino-acid biosynthesis; L-lysine biosynthesis via DAP pathway; DL-2,6-diaminopimelate from LL-2,6-diaminopimelate: step 1/1.</text>
</comment>
<organism evidence="5 6">
    <name type="scientific">Melioribacter roseus (strain DSM 23840 / JCM 17771 / VKM B-2668 / P3M-2)</name>
    <dbReference type="NCBI Taxonomy" id="1191523"/>
    <lineage>
        <taxon>Bacteria</taxon>
        <taxon>Pseudomonadati</taxon>
        <taxon>Ignavibacteriota</taxon>
        <taxon>Ignavibacteria</taxon>
        <taxon>Ignavibacteriales</taxon>
        <taxon>Melioribacteraceae</taxon>
        <taxon>Melioribacter</taxon>
    </lineage>
</organism>
<dbReference type="Pfam" id="PF01678">
    <property type="entry name" value="DAP_epimerase"/>
    <property type="match status" value="2"/>
</dbReference>
<dbReference type="STRING" id="1191523.MROS_2285"/>
<dbReference type="GO" id="GO:0005829">
    <property type="term" value="C:cytosol"/>
    <property type="evidence" value="ECO:0007669"/>
    <property type="project" value="TreeGrafter"/>
</dbReference>
<dbReference type="Proteomes" id="UP000009011">
    <property type="component" value="Chromosome"/>
</dbReference>
<dbReference type="EC" id="5.1.1.7" evidence="3 4"/>
<dbReference type="PANTHER" id="PTHR31689">
    <property type="entry name" value="DIAMINOPIMELATE EPIMERASE, CHLOROPLASTIC"/>
    <property type="match status" value="1"/>
</dbReference>
<keyword evidence="2 3" id="KW-0413">Isomerase</keyword>
<keyword evidence="6" id="KW-1185">Reference proteome</keyword>
<comment type="subcellular location">
    <subcellularLocation>
        <location evidence="3">Cytoplasm</location>
    </subcellularLocation>
</comment>
<dbReference type="PATRIC" id="fig|1191523.3.peg.2414"/>
<feature type="binding site" evidence="3">
    <location>
        <position position="190"/>
    </location>
    <ligand>
        <name>substrate</name>
    </ligand>
</feature>
<name>I6Z8N0_MELRP</name>
<feature type="active site" description="Proton donor" evidence="3">
    <location>
        <position position="75"/>
    </location>
</feature>
<keyword evidence="3" id="KW-0028">Amino-acid biosynthesis</keyword>
<feature type="site" description="Could be important to modulate the pK values of the two catalytic cysteine residues" evidence="3">
    <location>
        <position position="207"/>
    </location>
</feature>
<evidence type="ECO:0000256" key="1">
    <source>
        <dbReference type="ARBA" id="ARBA00010219"/>
    </source>
</evidence>
<protein>
    <recommendedName>
        <fullName evidence="3 4">Diaminopimelate epimerase</fullName>
        <shortName evidence="3">DAP epimerase</shortName>
        <ecNumber evidence="3 4">5.1.1.7</ecNumber>
    </recommendedName>
    <alternativeName>
        <fullName evidence="3">PLP-independent amino acid racemase</fullName>
    </alternativeName>
</protein>
<comment type="caution">
    <text evidence="3">Lacks conserved residue(s) required for the propagation of feature annotation.</text>
</comment>
<feature type="binding site" evidence="3">
    <location>
        <begin position="218"/>
        <end position="219"/>
    </location>
    <ligand>
        <name>substrate</name>
    </ligand>
</feature>
<evidence type="ECO:0000256" key="3">
    <source>
        <dbReference type="HAMAP-Rule" id="MF_00197"/>
    </source>
</evidence>
<dbReference type="SUPFAM" id="SSF54506">
    <property type="entry name" value="Diaminopimelate epimerase-like"/>
    <property type="match status" value="2"/>
</dbReference>
<evidence type="ECO:0000313" key="6">
    <source>
        <dbReference type="Proteomes" id="UP000009011"/>
    </source>
</evidence>